<protein>
    <submittedName>
        <fullName evidence="1">Uncharacterized protein</fullName>
    </submittedName>
</protein>
<gene>
    <name evidence="1" type="ORF">GON03_03310</name>
</gene>
<reference evidence="1 2" key="1">
    <citation type="submission" date="2019-12" db="EMBL/GenBank/DDBJ databases">
        <authorList>
            <person name="Huq M.A."/>
        </authorList>
    </citation>
    <scope>NUCLEOTIDE SEQUENCE [LARGE SCALE GENOMIC DNA]</scope>
    <source>
        <strain evidence="1 2">MAH-18</strain>
    </source>
</reference>
<comment type="caution">
    <text evidence="1">The sequence shown here is derived from an EMBL/GenBank/DDBJ whole genome shotgun (WGS) entry which is preliminary data.</text>
</comment>
<dbReference type="RefSeq" id="WP_157340263.1">
    <property type="nucleotide sequence ID" value="NZ_WSEK01000004.1"/>
</dbReference>
<keyword evidence="2" id="KW-1185">Reference proteome</keyword>
<name>A0A6L6XNM5_9ACTN</name>
<dbReference type="EMBL" id="WSEK01000004">
    <property type="protein sequence ID" value="MVQ48196.1"/>
    <property type="molecule type" value="Genomic_DNA"/>
</dbReference>
<evidence type="ECO:0000313" key="2">
    <source>
        <dbReference type="Proteomes" id="UP000473525"/>
    </source>
</evidence>
<dbReference type="Proteomes" id="UP000473525">
    <property type="component" value="Unassembled WGS sequence"/>
</dbReference>
<dbReference type="AlphaFoldDB" id="A0A6L6XNM5"/>
<evidence type="ECO:0000313" key="1">
    <source>
        <dbReference type="EMBL" id="MVQ48196.1"/>
    </source>
</evidence>
<accession>A0A6L6XNM5</accession>
<sequence>MTEYSPNACLALGRIADEISAGGPSGHEFLVELGYRVAGIPRGWQAWAVLATGGRSRIRGHGFRAELFDGTGGQARHFAGTARAVTLLGEGATLWISAKVRRDSEDSPDGQLTRLAVDFAAALLDGSLPAHESGDWIRDHLCA</sequence>
<proteinExistence type="predicted"/>
<organism evidence="1 2">
    <name type="scientific">Nocardioides agri</name>
    <dbReference type="NCBI Taxonomy" id="2682843"/>
    <lineage>
        <taxon>Bacteria</taxon>
        <taxon>Bacillati</taxon>
        <taxon>Actinomycetota</taxon>
        <taxon>Actinomycetes</taxon>
        <taxon>Propionibacteriales</taxon>
        <taxon>Nocardioidaceae</taxon>
        <taxon>Nocardioides</taxon>
    </lineage>
</organism>